<feature type="transmembrane region" description="Helical" evidence="1">
    <location>
        <begin position="132"/>
        <end position="149"/>
    </location>
</feature>
<dbReference type="Pfam" id="PF07786">
    <property type="entry name" value="HGSNAT_cat"/>
    <property type="match status" value="1"/>
</dbReference>
<keyword evidence="1" id="KW-1133">Transmembrane helix</keyword>
<feature type="domain" description="Heparan-alpha-glucosaminide N-acetyltransferase catalytic" evidence="2">
    <location>
        <begin position="4"/>
        <end position="219"/>
    </location>
</feature>
<keyword evidence="1" id="KW-0812">Transmembrane</keyword>
<dbReference type="InterPro" id="IPR012429">
    <property type="entry name" value="HGSNAT_cat"/>
</dbReference>
<organism evidence="3 4">
    <name type="scientific">Candidatus Kerfeldbacteria bacterium RIFOXYB2_FULL_38_14</name>
    <dbReference type="NCBI Taxonomy" id="1798547"/>
    <lineage>
        <taxon>Bacteria</taxon>
        <taxon>Candidatus Kerfeldiibacteriota</taxon>
    </lineage>
</organism>
<comment type="caution">
    <text evidence="3">The sequence shown here is derived from an EMBL/GenBank/DDBJ whole genome shotgun (WGS) entry which is preliminary data.</text>
</comment>
<feature type="transmembrane region" description="Helical" evidence="1">
    <location>
        <begin position="107"/>
        <end position="125"/>
    </location>
</feature>
<feature type="transmembrane region" description="Helical" evidence="1">
    <location>
        <begin position="42"/>
        <end position="64"/>
    </location>
</feature>
<protein>
    <recommendedName>
        <fullName evidence="2">Heparan-alpha-glucosaminide N-acetyltransferase catalytic domain-containing protein</fullName>
    </recommendedName>
</protein>
<accession>A0A1G2B9F7</accession>
<evidence type="ECO:0000259" key="2">
    <source>
        <dbReference type="Pfam" id="PF07786"/>
    </source>
</evidence>
<dbReference type="EMBL" id="MHKI01000028">
    <property type="protein sequence ID" value="OGY85752.1"/>
    <property type="molecule type" value="Genomic_DNA"/>
</dbReference>
<gene>
    <name evidence="3" type="ORF">A2319_00730</name>
</gene>
<dbReference type="Proteomes" id="UP000176420">
    <property type="component" value="Unassembled WGS sequence"/>
</dbReference>
<proteinExistence type="predicted"/>
<feature type="transmembrane region" description="Helical" evidence="1">
    <location>
        <begin position="85"/>
        <end position="101"/>
    </location>
</feature>
<evidence type="ECO:0000313" key="4">
    <source>
        <dbReference type="Proteomes" id="UP000176420"/>
    </source>
</evidence>
<feature type="transmembrane region" description="Helical" evidence="1">
    <location>
        <begin position="202"/>
        <end position="228"/>
    </location>
</feature>
<sequence length="231" mass="26715">MSKRIIIFDLWKGTAVIGMIIFHFFLILNLFAVIQINLYSGFWLILVRFVQLSFLLLTGVNLVLVFQNYPDKKIRHQHQKHRYKILFCCCGLISLISFILVPSAFIFFGILHLILVSSILITPLVSNKKTLWLGLVFSLLITIFLKVLGWQPTIMPSSIDFFPLFPWINAVFFGALLGVYQKKIIPKKLMAINLDHNKKRQFLAWCGRNSLLIYLIHVPVLIILLGFLKII</sequence>
<keyword evidence="1" id="KW-0472">Membrane</keyword>
<name>A0A1G2B9F7_9BACT</name>
<feature type="transmembrane region" description="Helical" evidence="1">
    <location>
        <begin position="161"/>
        <end position="181"/>
    </location>
</feature>
<dbReference type="AlphaFoldDB" id="A0A1G2B9F7"/>
<evidence type="ECO:0000256" key="1">
    <source>
        <dbReference type="SAM" id="Phobius"/>
    </source>
</evidence>
<feature type="transmembrane region" description="Helical" evidence="1">
    <location>
        <begin position="12"/>
        <end position="36"/>
    </location>
</feature>
<reference evidence="3 4" key="1">
    <citation type="journal article" date="2016" name="Nat. Commun.">
        <title>Thousands of microbial genomes shed light on interconnected biogeochemical processes in an aquifer system.</title>
        <authorList>
            <person name="Anantharaman K."/>
            <person name="Brown C.T."/>
            <person name="Hug L.A."/>
            <person name="Sharon I."/>
            <person name="Castelle C.J."/>
            <person name="Probst A.J."/>
            <person name="Thomas B.C."/>
            <person name="Singh A."/>
            <person name="Wilkins M.J."/>
            <person name="Karaoz U."/>
            <person name="Brodie E.L."/>
            <person name="Williams K.H."/>
            <person name="Hubbard S.S."/>
            <person name="Banfield J.F."/>
        </authorList>
    </citation>
    <scope>NUCLEOTIDE SEQUENCE [LARGE SCALE GENOMIC DNA]</scope>
</reference>
<evidence type="ECO:0000313" key="3">
    <source>
        <dbReference type="EMBL" id="OGY85752.1"/>
    </source>
</evidence>